<feature type="chain" id="PRO_5035283873" evidence="2">
    <location>
        <begin position="19"/>
        <end position="577"/>
    </location>
</feature>
<keyword evidence="4" id="KW-1185">Reference proteome</keyword>
<keyword evidence="1" id="KW-0472">Membrane</keyword>
<organism evidence="3 4">
    <name type="scientific">Cotesia congregata</name>
    <name type="common">Parasitoid wasp</name>
    <name type="synonym">Apanteles congregatus</name>
    <dbReference type="NCBI Taxonomy" id="51543"/>
    <lineage>
        <taxon>Eukaryota</taxon>
        <taxon>Metazoa</taxon>
        <taxon>Ecdysozoa</taxon>
        <taxon>Arthropoda</taxon>
        <taxon>Hexapoda</taxon>
        <taxon>Insecta</taxon>
        <taxon>Pterygota</taxon>
        <taxon>Neoptera</taxon>
        <taxon>Endopterygota</taxon>
        <taxon>Hymenoptera</taxon>
        <taxon>Apocrita</taxon>
        <taxon>Ichneumonoidea</taxon>
        <taxon>Braconidae</taxon>
        <taxon>Microgastrinae</taxon>
        <taxon>Cotesia</taxon>
    </lineage>
</organism>
<dbReference type="OrthoDB" id="7679028at2759"/>
<evidence type="ECO:0000313" key="3">
    <source>
        <dbReference type="EMBL" id="CAG5094976.1"/>
    </source>
</evidence>
<sequence length="577" mass="67641">MLLKLIGVVSQLLELCFADQLNPIFISSELFELIHPTSIKAIEAPIVVIDTNLEFKNAIFLHNSYPKYLLVGDTTEKLESLLKKLKSFSSWSSKSETFIVDGTSEKSCLRQASQFLKLLWKMNLLSSFYMCLRSQNYTMVYTFNPFTNYAPHPWKEVEVTNKPDPRWTLYNLRFTQDNNICRLLRFDKSKLLNGYPVKISFHANIYLEFHLTVFNSLNLTSRLHHDLQFQKIRNFHNKFKTGKTDYTWNINPLKRIDNNIENAIPSYHIIEFAIATKSRYIISSFIQIDSVIDPYTGIFAISILLLIITLIGLVNEYQFPAAIVDVYRLLLLNMGIHSPIQKLVMRITFVLAFIFAFVFSPELQGKVFALLTKPSYRNIETLQDLYDYNYHVFYDTNVHDNMMNEGLWTTDDDQKYLHRIDNPYSLDCFELARHHSSVACISLSYYILKFASKYELYVSKDFIFPTYYVKFSRKDWALNDRVGQRVLHATEAGLIDYLKRKMVDNKLKRIKAIEKASELEKYDLIDETNLVAMYMFIATLFILAIGIFFFENMMSFYVPKARLELLNLGLLERFERV</sequence>
<feature type="transmembrane region" description="Helical" evidence="1">
    <location>
        <begin position="531"/>
        <end position="550"/>
    </location>
</feature>
<feature type="signal peptide" evidence="2">
    <location>
        <begin position="1"/>
        <end position="18"/>
    </location>
</feature>
<feature type="transmembrane region" description="Helical" evidence="1">
    <location>
        <begin position="295"/>
        <end position="314"/>
    </location>
</feature>
<protein>
    <submittedName>
        <fullName evidence="3">Uncharacterized protein</fullName>
    </submittedName>
</protein>
<dbReference type="SUPFAM" id="SSF53850">
    <property type="entry name" value="Periplasmic binding protein-like II"/>
    <property type="match status" value="1"/>
</dbReference>
<keyword evidence="1" id="KW-1133">Transmembrane helix</keyword>
<reference evidence="3" key="1">
    <citation type="submission" date="2021-04" db="EMBL/GenBank/DDBJ databases">
        <authorList>
            <person name="Chebbi M.A.C M."/>
        </authorList>
    </citation>
    <scope>NUCLEOTIDE SEQUENCE</scope>
</reference>
<proteinExistence type="predicted"/>
<accession>A0A8J2HH33</accession>
<evidence type="ECO:0000256" key="2">
    <source>
        <dbReference type="SAM" id="SignalP"/>
    </source>
</evidence>
<dbReference type="EMBL" id="CAJNRD030001121">
    <property type="protein sequence ID" value="CAG5094976.1"/>
    <property type="molecule type" value="Genomic_DNA"/>
</dbReference>
<keyword evidence="2" id="KW-0732">Signal</keyword>
<evidence type="ECO:0000313" key="4">
    <source>
        <dbReference type="Proteomes" id="UP000786811"/>
    </source>
</evidence>
<feature type="transmembrane region" description="Helical" evidence="1">
    <location>
        <begin position="343"/>
        <end position="360"/>
    </location>
</feature>
<name>A0A8J2HH33_COTCN</name>
<dbReference type="Proteomes" id="UP000786811">
    <property type="component" value="Unassembled WGS sequence"/>
</dbReference>
<dbReference type="AlphaFoldDB" id="A0A8J2HH33"/>
<gene>
    <name evidence="3" type="ORF">HICCMSTLAB_LOCUS7478</name>
</gene>
<evidence type="ECO:0000256" key="1">
    <source>
        <dbReference type="SAM" id="Phobius"/>
    </source>
</evidence>
<comment type="caution">
    <text evidence="3">The sequence shown here is derived from an EMBL/GenBank/DDBJ whole genome shotgun (WGS) entry which is preliminary data.</text>
</comment>
<keyword evidence="1" id="KW-0812">Transmembrane</keyword>